<dbReference type="Gene3D" id="1.20.1070.10">
    <property type="entry name" value="Rhodopsin 7-helix transmembrane proteins"/>
    <property type="match status" value="1"/>
</dbReference>
<dbReference type="Pfam" id="PF02118">
    <property type="entry name" value="Srg"/>
    <property type="match status" value="1"/>
</dbReference>
<evidence type="ECO:0000313" key="7">
    <source>
        <dbReference type="Proteomes" id="UP000887575"/>
    </source>
</evidence>
<dbReference type="Proteomes" id="UP000887575">
    <property type="component" value="Unassembled WGS sequence"/>
</dbReference>
<evidence type="ECO:0000256" key="5">
    <source>
        <dbReference type="ARBA" id="ARBA00023136"/>
    </source>
</evidence>
<proteinExistence type="inferred from homology"/>
<accession>A0AAF3FIA4</accession>
<evidence type="ECO:0000256" key="6">
    <source>
        <dbReference type="RuleBase" id="RU280813"/>
    </source>
</evidence>
<evidence type="ECO:0000256" key="1">
    <source>
        <dbReference type="ARBA" id="ARBA00004141"/>
    </source>
</evidence>
<feature type="transmembrane region" description="Helical" evidence="6">
    <location>
        <begin position="22"/>
        <end position="40"/>
    </location>
</feature>
<dbReference type="AlphaFoldDB" id="A0AAF3FIA4"/>
<dbReference type="WBParaSite" id="MBELARI_LOCUS6822">
    <property type="protein sequence ID" value="MBELARI_LOCUS6822"/>
    <property type="gene ID" value="MBELARI_LOCUS6822"/>
</dbReference>
<keyword evidence="7" id="KW-1185">Reference proteome</keyword>
<sequence length="214" mass="24425">MHLNRFTAVLFPFIHHKLWKPVHFRLAAISIFLIGFAFNFENFFVTGYYAISAAGVAVNPINRSLQVPISFWAEKTMGHVYPTVSVLINVTILTKLLHMRASGKNFSGQKSIEINLLMICLASLFCQLALMCFVDFAPSLFNQEIWFLTLNFVSDFSTLSEAWIGLTVNGVLRKRFIQWLRPSFSSSPIIFAEVSSNFLLREQIPRRLKPINTT</sequence>
<evidence type="ECO:0000256" key="2">
    <source>
        <dbReference type="ARBA" id="ARBA00005692"/>
    </source>
</evidence>
<feature type="transmembrane region" description="Helical" evidence="6">
    <location>
        <begin position="145"/>
        <end position="172"/>
    </location>
</feature>
<keyword evidence="3 6" id="KW-0812">Transmembrane</keyword>
<dbReference type="GO" id="GO:0007606">
    <property type="term" value="P:sensory perception of chemical stimulus"/>
    <property type="evidence" value="ECO:0007669"/>
    <property type="project" value="UniProtKB-UniRule"/>
</dbReference>
<comment type="similarity">
    <text evidence="2 6">Belongs to the nematode receptor-like protein srg family.</text>
</comment>
<organism evidence="7 8">
    <name type="scientific">Mesorhabditis belari</name>
    <dbReference type="NCBI Taxonomy" id="2138241"/>
    <lineage>
        <taxon>Eukaryota</taxon>
        <taxon>Metazoa</taxon>
        <taxon>Ecdysozoa</taxon>
        <taxon>Nematoda</taxon>
        <taxon>Chromadorea</taxon>
        <taxon>Rhabditida</taxon>
        <taxon>Rhabditina</taxon>
        <taxon>Rhabditomorpha</taxon>
        <taxon>Rhabditoidea</taxon>
        <taxon>Rhabditidae</taxon>
        <taxon>Mesorhabditinae</taxon>
        <taxon>Mesorhabditis</taxon>
    </lineage>
</organism>
<dbReference type="GO" id="GO:0004888">
    <property type="term" value="F:transmembrane signaling receptor activity"/>
    <property type="evidence" value="ECO:0007669"/>
    <property type="project" value="InterPro"/>
</dbReference>
<keyword evidence="4 6" id="KW-1133">Transmembrane helix</keyword>
<feature type="transmembrane region" description="Helical" evidence="6">
    <location>
        <begin position="117"/>
        <end position="139"/>
    </location>
</feature>
<evidence type="ECO:0000256" key="3">
    <source>
        <dbReference type="ARBA" id="ARBA00022692"/>
    </source>
</evidence>
<evidence type="ECO:0000313" key="8">
    <source>
        <dbReference type="WBParaSite" id="MBELARI_LOCUS6822"/>
    </source>
</evidence>
<reference evidence="8" key="1">
    <citation type="submission" date="2024-02" db="UniProtKB">
        <authorList>
            <consortium name="WormBaseParasite"/>
        </authorList>
    </citation>
    <scope>IDENTIFICATION</scope>
</reference>
<comment type="subcellular location">
    <subcellularLocation>
        <location evidence="1">Membrane</location>
        <topology evidence="1">Multi-pass membrane protein</topology>
    </subcellularLocation>
</comment>
<dbReference type="InterPro" id="IPR000609">
    <property type="entry name" value="7TM_GPCR_serpentine_rcpt_Srg"/>
</dbReference>
<comment type="caution">
    <text evidence="6">Lacks conserved residue(s) required for the propagation of feature annotation.</text>
</comment>
<dbReference type="GO" id="GO:0016020">
    <property type="term" value="C:membrane"/>
    <property type="evidence" value="ECO:0007669"/>
    <property type="project" value="UniProtKB-SubCell"/>
</dbReference>
<dbReference type="SUPFAM" id="SSF81321">
    <property type="entry name" value="Family A G protein-coupled receptor-like"/>
    <property type="match status" value="1"/>
</dbReference>
<name>A0AAF3FIA4_9BILA</name>
<feature type="transmembrane region" description="Helical" evidence="6">
    <location>
        <begin position="80"/>
        <end position="97"/>
    </location>
</feature>
<protein>
    <recommendedName>
        <fullName evidence="6">Serpentine receptor class gamma</fullName>
    </recommendedName>
</protein>
<keyword evidence="5 6" id="KW-0472">Membrane</keyword>
<evidence type="ECO:0000256" key="4">
    <source>
        <dbReference type="ARBA" id="ARBA00022989"/>
    </source>
</evidence>